<feature type="domain" description="PI31 proteasome regulator N-terminal" evidence="4">
    <location>
        <begin position="15"/>
        <end position="154"/>
    </location>
</feature>
<evidence type="ECO:0000259" key="4">
    <source>
        <dbReference type="Pfam" id="PF11566"/>
    </source>
</evidence>
<dbReference type="Gene3D" id="3.40.1000.30">
    <property type="match status" value="1"/>
</dbReference>
<feature type="region of interest" description="Disordered" evidence="3">
    <location>
        <begin position="151"/>
        <end position="171"/>
    </location>
</feature>
<keyword evidence="6" id="KW-1185">Reference proteome</keyword>
<name>A0ABP0X8W1_9BRYO</name>
<gene>
    <name evidence="5" type="ORF">CSSPJE1EN1_LOCUS19869</name>
</gene>
<accession>A0ABP0X8W1</accession>
<dbReference type="Pfam" id="PF11566">
    <property type="entry name" value="PI31_Prot_N"/>
    <property type="match status" value="1"/>
</dbReference>
<dbReference type="InterPro" id="IPR021625">
    <property type="entry name" value="PI31_Prot_N"/>
</dbReference>
<dbReference type="PANTHER" id="PTHR13266:SF1">
    <property type="entry name" value="PROTEASOME INHIBITOR PI31 SUBUNIT"/>
    <property type="match status" value="1"/>
</dbReference>
<protein>
    <recommendedName>
        <fullName evidence="4">PI31 proteasome regulator N-terminal domain-containing protein</fullName>
    </recommendedName>
</protein>
<evidence type="ECO:0000313" key="5">
    <source>
        <dbReference type="EMBL" id="CAK9274391.1"/>
    </source>
</evidence>
<dbReference type="PANTHER" id="PTHR13266">
    <property type="entry name" value="PROTEASOME INHIBITOR"/>
    <property type="match status" value="1"/>
</dbReference>
<evidence type="ECO:0000313" key="6">
    <source>
        <dbReference type="Proteomes" id="UP001497444"/>
    </source>
</evidence>
<dbReference type="Proteomes" id="UP001497444">
    <property type="component" value="Chromosome 6"/>
</dbReference>
<organism evidence="5 6">
    <name type="scientific">Sphagnum jensenii</name>
    <dbReference type="NCBI Taxonomy" id="128206"/>
    <lineage>
        <taxon>Eukaryota</taxon>
        <taxon>Viridiplantae</taxon>
        <taxon>Streptophyta</taxon>
        <taxon>Embryophyta</taxon>
        <taxon>Bryophyta</taxon>
        <taxon>Sphagnophytina</taxon>
        <taxon>Sphagnopsida</taxon>
        <taxon>Sphagnales</taxon>
        <taxon>Sphagnaceae</taxon>
        <taxon>Sphagnum</taxon>
    </lineage>
</organism>
<evidence type="ECO:0000256" key="1">
    <source>
        <dbReference type="ARBA" id="ARBA00006405"/>
    </source>
</evidence>
<reference evidence="5" key="1">
    <citation type="submission" date="2024-02" db="EMBL/GenBank/DDBJ databases">
        <authorList>
            <consortium name="ELIXIR-Norway"/>
            <consortium name="Elixir Norway"/>
        </authorList>
    </citation>
    <scope>NUCLEOTIDE SEQUENCE</scope>
</reference>
<dbReference type="InterPro" id="IPR045128">
    <property type="entry name" value="PI31-like"/>
</dbReference>
<evidence type="ECO:0000256" key="2">
    <source>
        <dbReference type="ARBA" id="ARBA00022942"/>
    </source>
</evidence>
<dbReference type="EMBL" id="OZ020101">
    <property type="protein sequence ID" value="CAK9274391.1"/>
    <property type="molecule type" value="Genomic_DNA"/>
</dbReference>
<proteinExistence type="inferred from homology"/>
<sequence>MATPGAVLGVIRAARPCLKNATERVAFAVHSAFLAAGYSLVATGTNANSSRGIGEETEVGVDGWDEMDGAYAFCYSGNNELGLSKSVTVKCLAVGDSLMIDAISSDVDNPVHLELKPSEYAIDGDAANYAEQYTDLPGLVERINSSILSKLTPPAVKPTPSTASPTRVGLGERRSPEVVNPLLDERQPFPSPGIVYPHVPAYGSSDLYPSPGPGIFDPRFELGYDGMLLGPNDARWGRMGGLEPGVGVPDTGGIGMVPGARFEPYGPPGVPGFEQNRFARGAPPPPGVHPDLEHFAPGF</sequence>
<evidence type="ECO:0000256" key="3">
    <source>
        <dbReference type="SAM" id="MobiDB-lite"/>
    </source>
</evidence>
<keyword evidence="2" id="KW-0647">Proteasome</keyword>
<comment type="similarity">
    <text evidence="1">Belongs to the proteasome inhibitor PI31 family.</text>
</comment>